<dbReference type="Pfam" id="PF07729">
    <property type="entry name" value="FCD"/>
    <property type="match status" value="1"/>
</dbReference>
<dbReference type="RefSeq" id="WP_377197684.1">
    <property type="nucleotide sequence ID" value="NZ_JBHUHF010000001.1"/>
</dbReference>
<keyword evidence="1" id="KW-0732">Signal</keyword>
<reference evidence="9" key="1">
    <citation type="journal article" date="2019" name="Int. J. Syst. Evol. Microbiol.">
        <title>The Global Catalogue of Microorganisms (GCM) 10K type strain sequencing project: providing services to taxonomists for standard genome sequencing and annotation.</title>
        <authorList>
            <consortium name="The Broad Institute Genomics Platform"/>
            <consortium name="The Broad Institute Genome Sequencing Center for Infectious Disease"/>
            <person name="Wu L."/>
            <person name="Ma J."/>
        </authorList>
    </citation>
    <scope>NUCLEOTIDE SEQUENCE [LARGE SCALE GENOMIC DNA]</scope>
    <source>
        <strain evidence="9">CCM 7043</strain>
    </source>
</reference>
<organism evidence="8 9">
    <name type="scientific">Promicromonospora aerolata</name>
    <dbReference type="NCBI Taxonomy" id="195749"/>
    <lineage>
        <taxon>Bacteria</taxon>
        <taxon>Bacillati</taxon>
        <taxon>Actinomycetota</taxon>
        <taxon>Actinomycetes</taxon>
        <taxon>Micrococcales</taxon>
        <taxon>Promicromonosporaceae</taxon>
        <taxon>Promicromonospora</taxon>
    </lineage>
</organism>
<keyword evidence="3" id="KW-0805">Transcription regulation</keyword>
<keyword evidence="2" id="KW-0677">Repeat</keyword>
<dbReference type="Pfam" id="PF04886">
    <property type="entry name" value="PT"/>
    <property type="match status" value="1"/>
</dbReference>
<evidence type="ECO:0000256" key="6">
    <source>
        <dbReference type="SAM" id="MobiDB-lite"/>
    </source>
</evidence>
<dbReference type="PANTHER" id="PTHR43537:SF24">
    <property type="entry name" value="GLUCONATE OPERON TRANSCRIPTIONAL REPRESSOR"/>
    <property type="match status" value="1"/>
</dbReference>
<dbReference type="Gene3D" id="1.20.120.530">
    <property type="entry name" value="GntR ligand-binding domain-like"/>
    <property type="match status" value="1"/>
</dbReference>
<evidence type="ECO:0000256" key="3">
    <source>
        <dbReference type="ARBA" id="ARBA00023015"/>
    </source>
</evidence>
<protein>
    <submittedName>
        <fullName evidence="8">GntR family transcriptional regulator</fullName>
    </submittedName>
</protein>
<dbReference type="InterPro" id="IPR008920">
    <property type="entry name" value="TF_FadR/GntR_C"/>
</dbReference>
<gene>
    <name evidence="8" type="ORF">ACFSL2_09840</name>
</gene>
<dbReference type="PANTHER" id="PTHR43537">
    <property type="entry name" value="TRANSCRIPTIONAL REGULATOR, GNTR FAMILY"/>
    <property type="match status" value="1"/>
</dbReference>
<feature type="region of interest" description="Disordered" evidence="6">
    <location>
        <begin position="211"/>
        <end position="256"/>
    </location>
</feature>
<proteinExistence type="predicted"/>
<dbReference type="SUPFAM" id="SSF46785">
    <property type="entry name" value="Winged helix' DNA-binding domain"/>
    <property type="match status" value="1"/>
</dbReference>
<dbReference type="Proteomes" id="UP001597338">
    <property type="component" value="Unassembled WGS sequence"/>
</dbReference>
<evidence type="ECO:0000259" key="7">
    <source>
        <dbReference type="PROSITE" id="PS50949"/>
    </source>
</evidence>
<dbReference type="Gene3D" id="1.10.10.10">
    <property type="entry name" value="Winged helix-like DNA-binding domain superfamily/Winged helix DNA-binding domain"/>
    <property type="match status" value="1"/>
</dbReference>
<dbReference type="SMART" id="SM00345">
    <property type="entry name" value="HTH_GNTR"/>
    <property type="match status" value="1"/>
</dbReference>
<comment type="caution">
    <text evidence="8">The sequence shown here is derived from an EMBL/GenBank/DDBJ whole genome shotgun (WGS) entry which is preliminary data.</text>
</comment>
<accession>A0ABW4V916</accession>
<sequence>MPIPASVPPIGRRLLRDDVYGRLRDAIVDGSLAPGEQLRDGDLAAWLGVSRTPVREALLRLAEAGLVVARPGSSTTVSSLDLRDVRGARDVVAAMHEVAVREAVRSLTEADLDAMRAANREFRAAIETGDVEAALRADDALHAVPVSVAANRALASVLDQFTPVLRRAERLRFSSLGGRASFARHDELIRLCAAGDAAQAAAVAFDTWYTLPTDEPTDQPTGAPVDRPADQPTDQPTHQPTGAPVDPPADQPVAKE</sequence>
<evidence type="ECO:0000313" key="8">
    <source>
        <dbReference type="EMBL" id="MFD2025810.1"/>
    </source>
</evidence>
<evidence type="ECO:0000256" key="5">
    <source>
        <dbReference type="ARBA" id="ARBA00023163"/>
    </source>
</evidence>
<dbReference type="SUPFAM" id="SSF48008">
    <property type="entry name" value="GntR ligand-binding domain-like"/>
    <property type="match status" value="1"/>
</dbReference>
<evidence type="ECO:0000256" key="4">
    <source>
        <dbReference type="ARBA" id="ARBA00023125"/>
    </source>
</evidence>
<dbReference type="InterPro" id="IPR011711">
    <property type="entry name" value="GntR_C"/>
</dbReference>
<feature type="domain" description="HTH gntR-type" evidence="7">
    <location>
        <begin position="13"/>
        <end position="80"/>
    </location>
</feature>
<evidence type="ECO:0000256" key="1">
    <source>
        <dbReference type="ARBA" id="ARBA00022729"/>
    </source>
</evidence>
<evidence type="ECO:0000256" key="2">
    <source>
        <dbReference type="ARBA" id="ARBA00022737"/>
    </source>
</evidence>
<keyword evidence="9" id="KW-1185">Reference proteome</keyword>
<dbReference type="PROSITE" id="PS50949">
    <property type="entry name" value="HTH_GNTR"/>
    <property type="match status" value="1"/>
</dbReference>
<dbReference type="InterPro" id="IPR000524">
    <property type="entry name" value="Tscrpt_reg_HTH_GntR"/>
</dbReference>
<dbReference type="CDD" id="cd07377">
    <property type="entry name" value="WHTH_GntR"/>
    <property type="match status" value="1"/>
</dbReference>
<dbReference type="Pfam" id="PF00392">
    <property type="entry name" value="GntR"/>
    <property type="match status" value="1"/>
</dbReference>
<keyword evidence="5" id="KW-0804">Transcription</keyword>
<dbReference type="InterPro" id="IPR036388">
    <property type="entry name" value="WH-like_DNA-bd_sf"/>
</dbReference>
<dbReference type="InterPro" id="IPR036390">
    <property type="entry name" value="WH_DNA-bd_sf"/>
</dbReference>
<name>A0ABW4V916_9MICO</name>
<dbReference type="InterPro" id="IPR006970">
    <property type="entry name" value="PT"/>
</dbReference>
<evidence type="ECO:0000313" key="9">
    <source>
        <dbReference type="Proteomes" id="UP001597338"/>
    </source>
</evidence>
<keyword evidence="4" id="KW-0238">DNA-binding</keyword>
<dbReference type="EMBL" id="JBHUHF010000001">
    <property type="protein sequence ID" value="MFD2025810.1"/>
    <property type="molecule type" value="Genomic_DNA"/>
</dbReference>